<feature type="region of interest" description="Disordered" evidence="1">
    <location>
        <begin position="323"/>
        <end position="352"/>
    </location>
</feature>
<protein>
    <submittedName>
        <fullName evidence="2">Uncharacterized protein</fullName>
    </submittedName>
</protein>
<dbReference type="EMBL" id="MNAD01001136">
    <property type="protein sequence ID" value="OJT07700.1"/>
    <property type="molecule type" value="Genomic_DNA"/>
</dbReference>
<feature type="compositionally biased region" description="Basic and acidic residues" evidence="1">
    <location>
        <begin position="342"/>
        <end position="352"/>
    </location>
</feature>
<keyword evidence="3" id="KW-1185">Reference proteome</keyword>
<accession>A0A1M2VJF3</accession>
<name>A0A1M2VJF3_TRAPU</name>
<dbReference type="STRING" id="154538.A0A1M2VJF3"/>
<comment type="caution">
    <text evidence="2">The sequence shown here is derived from an EMBL/GenBank/DDBJ whole genome shotgun (WGS) entry which is preliminary data.</text>
</comment>
<organism evidence="2 3">
    <name type="scientific">Trametes pubescens</name>
    <name type="common">White-rot fungus</name>
    <dbReference type="NCBI Taxonomy" id="154538"/>
    <lineage>
        <taxon>Eukaryota</taxon>
        <taxon>Fungi</taxon>
        <taxon>Dikarya</taxon>
        <taxon>Basidiomycota</taxon>
        <taxon>Agaricomycotina</taxon>
        <taxon>Agaricomycetes</taxon>
        <taxon>Polyporales</taxon>
        <taxon>Polyporaceae</taxon>
        <taxon>Trametes</taxon>
    </lineage>
</organism>
<evidence type="ECO:0000313" key="3">
    <source>
        <dbReference type="Proteomes" id="UP000184267"/>
    </source>
</evidence>
<feature type="non-terminal residue" evidence="2">
    <location>
        <position position="352"/>
    </location>
</feature>
<dbReference type="AlphaFoldDB" id="A0A1M2VJF3"/>
<dbReference type="OMA" id="EDINDPW"/>
<evidence type="ECO:0000256" key="1">
    <source>
        <dbReference type="SAM" id="MobiDB-lite"/>
    </source>
</evidence>
<sequence length="352" mass="39298">MLPGQQPLSERATTVFFSPNPGTYAVIRMNPVAMVEDLDDPEALAAAGALQTKSYLVYLDMVRFVRFSPSNRNVVILKTLVILLQEMELPFPDKPWYRYRVCPIAPSLRAEDKDEGYAPDMCMPIFPNTSHPLGRPSVRTVPVFPYDNCYHWAEFHTDIRVRARPELFDERRAILLPGAEKVDMNRHLGEDIPRMDELQRQHRAATGWQDPDAQPEISGPDKNSLDRHHTSASASTTSVNSGSSCADSALSEESEDSVGAVMNIFAGPNQDIIVLPLVDLWLDLAENLKQEDIPNPLDFFKERDAVVSIIQAARERAYASLNNPHPEATSKPEIALAQQRVGDVEKAQTKGP</sequence>
<proteinExistence type="predicted"/>
<gene>
    <name evidence="2" type="ORF">TRAPUB_1431</name>
</gene>
<evidence type="ECO:0000313" key="2">
    <source>
        <dbReference type="EMBL" id="OJT07700.1"/>
    </source>
</evidence>
<feature type="compositionally biased region" description="Low complexity" evidence="1">
    <location>
        <begin position="231"/>
        <end position="249"/>
    </location>
</feature>
<feature type="region of interest" description="Disordered" evidence="1">
    <location>
        <begin position="200"/>
        <end position="251"/>
    </location>
</feature>
<dbReference type="Proteomes" id="UP000184267">
    <property type="component" value="Unassembled WGS sequence"/>
</dbReference>
<dbReference type="OrthoDB" id="2930792at2759"/>
<reference evidence="2 3" key="1">
    <citation type="submission" date="2016-10" db="EMBL/GenBank/DDBJ databases">
        <title>Genome sequence of the basidiomycete white-rot fungus Trametes pubescens.</title>
        <authorList>
            <person name="Makela M.R."/>
            <person name="Granchi Z."/>
            <person name="Peng M."/>
            <person name="De Vries R.P."/>
            <person name="Grigoriev I."/>
            <person name="Riley R."/>
            <person name="Hilden K."/>
        </authorList>
    </citation>
    <scope>NUCLEOTIDE SEQUENCE [LARGE SCALE GENOMIC DNA]</scope>
    <source>
        <strain evidence="2 3">FBCC735</strain>
    </source>
</reference>